<gene>
    <name evidence="2" type="ORF">N7456_005674</name>
</gene>
<feature type="region of interest" description="Disordered" evidence="1">
    <location>
        <begin position="1"/>
        <end position="60"/>
    </location>
</feature>
<reference evidence="2" key="2">
    <citation type="journal article" date="2023" name="IMA Fungus">
        <title>Comparative genomic study of the Penicillium genus elucidates a diverse pangenome and 15 lateral gene transfer events.</title>
        <authorList>
            <person name="Petersen C."/>
            <person name="Sorensen T."/>
            <person name="Nielsen M.R."/>
            <person name="Sondergaard T.E."/>
            <person name="Sorensen J.L."/>
            <person name="Fitzpatrick D.A."/>
            <person name="Frisvad J.C."/>
            <person name="Nielsen K.L."/>
        </authorList>
    </citation>
    <scope>NUCLEOTIDE SEQUENCE</scope>
    <source>
        <strain evidence="2">IBT 30069</strain>
    </source>
</reference>
<name>A0A9W9FYT7_9EURO</name>
<dbReference type="OrthoDB" id="4337606at2759"/>
<dbReference type="AlphaFoldDB" id="A0A9W9FYT7"/>
<accession>A0A9W9FYT7</accession>
<evidence type="ECO:0000313" key="2">
    <source>
        <dbReference type="EMBL" id="KAJ5108999.1"/>
    </source>
</evidence>
<feature type="compositionally biased region" description="Basic and acidic residues" evidence="1">
    <location>
        <begin position="19"/>
        <end position="29"/>
    </location>
</feature>
<keyword evidence="3" id="KW-1185">Reference proteome</keyword>
<organism evidence="2 3">
    <name type="scientific">Penicillium angulare</name>
    <dbReference type="NCBI Taxonomy" id="116970"/>
    <lineage>
        <taxon>Eukaryota</taxon>
        <taxon>Fungi</taxon>
        <taxon>Dikarya</taxon>
        <taxon>Ascomycota</taxon>
        <taxon>Pezizomycotina</taxon>
        <taxon>Eurotiomycetes</taxon>
        <taxon>Eurotiomycetidae</taxon>
        <taxon>Eurotiales</taxon>
        <taxon>Aspergillaceae</taxon>
        <taxon>Penicillium</taxon>
    </lineage>
</organism>
<sequence length="169" mass="19022">MEPRDPGQHADVVDSESAQGHEDAETPHESDDEPMVYETPKDYASSARRERERRIAEGADPSSVIFESEIRNHVPRRDGDSPAEFVKRYSETMNSMIQRGVVILNDQCTADVVASGFYTADGRYFDLGPRSGATKGDFRKFSKWFDESEGGELNGVPEKWVRFEKPAES</sequence>
<dbReference type="EMBL" id="JAPQKH010000003">
    <property type="protein sequence ID" value="KAJ5108999.1"/>
    <property type="molecule type" value="Genomic_DNA"/>
</dbReference>
<evidence type="ECO:0000313" key="3">
    <source>
        <dbReference type="Proteomes" id="UP001149165"/>
    </source>
</evidence>
<evidence type="ECO:0000256" key="1">
    <source>
        <dbReference type="SAM" id="MobiDB-lite"/>
    </source>
</evidence>
<feature type="compositionally biased region" description="Basic and acidic residues" evidence="1">
    <location>
        <begin position="1"/>
        <end position="12"/>
    </location>
</feature>
<dbReference type="Proteomes" id="UP001149165">
    <property type="component" value="Unassembled WGS sequence"/>
</dbReference>
<comment type="caution">
    <text evidence="2">The sequence shown here is derived from an EMBL/GenBank/DDBJ whole genome shotgun (WGS) entry which is preliminary data.</text>
</comment>
<protein>
    <submittedName>
        <fullName evidence="2">Uncharacterized protein</fullName>
    </submittedName>
</protein>
<feature type="compositionally biased region" description="Basic and acidic residues" evidence="1">
    <location>
        <begin position="47"/>
        <end position="57"/>
    </location>
</feature>
<proteinExistence type="predicted"/>
<reference evidence="2" key="1">
    <citation type="submission" date="2022-11" db="EMBL/GenBank/DDBJ databases">
        <authorList>
            <person name="Petersen C."/>
        </authorList>
    </citation>
    <scope>NUCLEOTIDE SEQUENCE</scope>
    <source>
        <strain evidence="2">IBT 30069</strain>
    </source>
</reference>